<dbReference type="Proteomes" id="UP000294824">
    <property type="component" value="Unassembled WGS sequence"/>
</dbReference>
<comment type="caution">
    <text evidence="1">The sequence shown here is derived from an EMBL/GenBank/DDBJ whole genome shotgun (WGS) entry which is preliminary data.</text>
</comment>
<dbReference type="RefSeq" id="WP_133965954.1">
    <property type="nucleotide sequence ID" value="NZ_SORL01000007.1"/>
</dbReference>
<proteinExistence type="predicted"/>
<evidence type="ECO:0000313" key="2">
    <source>
        <dbReference type="Proteomes" id="UP000294824"/>
    </source>
</evidence>
<dbReference type="AlphaFoldDB" id="A0A4R8MD59"/>
<sequence length="78" mass="8896">MKNYLIYASEGIFYFLVNKGMIKVSLTPNSEHNILAKVPKQTPPLLTYFQAKKVCVPAIEIKGKSVIKKINYSPMHRI</sequence>
<keyword evidence="2" id="KW-1185">Reference proteome</keyword>
<accession>A0A4R8MD59</accession>
<protein>
    <submittedName>
        <fullName evidence="1">Uncharacterized protein</fullName>
    </submittedName>
</protein>
<reference evidence="1 2" key="1">
    <citation type="submission" date="2019-03" db="EMBL/GenBank/DDBJ databases">
        <title>Genomic Encyclopedia of Type Strains, Phase III (KMG-III): the genomes of soil and plant-associated and newly described type strains.</title>
        <authorList>
            <person name="Whitman W."/>
        </authorList>
    </citation>
    <scope>NUCLEOTIDE SEQUENCE [LARGE SCALE GENOMIC DNA]</scope>
    <source>
        <strain evidence="1 2">CECT 8301</strain>
    </source>
</reference>
<organism evidence="1 2">
    <name type="scientific">Algibacter lectus</name>
    <dbReference type="NCBI Taxonomy" id="221126"/>
    <lineage>
        <taxon>Bacteria</taxon>
        <taxon>Pseudomonadati</taxon>
        <taxon>Bacteroidota</taxon>
        <taxon>Flavobacteriia</taxon>
        <taxon>Flavobacteriales</taxon>
        <taxon>Flavobacteriaceae</taxon>
        <taxon>Algibacter</taxon>
    </lineage>
</organism>
<evidence type="ECO:0000313" key="1">
    <source>
        <dbReference type="EMBL" id="TDY63763.1"/>
    </source>
</evidence>
<gene>
    <name evidence="1" type="ORF">DFQ06_0657</name>
</gene>
<dbReference type="EMBL" id="SORL01000007">
    <property type="protein sequence ID" value="TDY63763.1"/>
    <property type="molecule type" value="Genomic_DNA"/>
</dbReference>
<name>A0A4R8MD59_9FLAO</name>